<dbReference type="KEGG" id="dosa:Os10g0515100"/>
<dbReference type="AlphaFoldDB" id="A0A0P0XWN6"/>
<proteinExistence type="predicted"/>
<evidence type="ECO:0000313" key="1">
    <source>
        <dbReference type="EMBL" id="BAF26971.1"/>
    </source>
</evidence>
<organism evidence="1 2">
    <name type="scientific">Oryza sativa subsp. japonica</name>
    <name type="common">Rice</name>
    <dbReference type="NCBI Taxonomy" id="39947"/>
    <lineage>
        <taxon>Eukaryota</taxon>
        <taxon>Viridiplantae</taxon>
        <taxon>Streptophyta</taxon>
        <taxon>Embryophyta</taxon>
        <taxon>Tracheophyta</taxon>
        <taxon>Spermatophyta</taxon>
        <taxon>Magnoliopsida</taxon>
        <taxon>Liliopsida</taxon>
        <taxon>Poales</taxon>
        <taxon>Poaceae</taxon>
        <taxon>BOP clade</taxon>
        <taxon>Oryzoideae</taxon>
        <taxon>Oryzeae</taxon>
        <taxon>Oryzinae</taxon>
        <taxon>Oryza</taxon>
        <taxon>Oryza sativa</taxon>
    </lineage>
</organism>
<dbReference type="EMBL" id="AP008216">
    <property type="protein sequence ID" value="BAF26971.1"/>
    <property type="molecule type" value="Genomic_DNA"/>
</dbReference>
<reference evidence="2" key="2">
    <citation type="journal article" date="2008" name="Nucleic Acids Res.">
        <title>The rice annotation project database (RAP-DB): 2008 update.</title>
        <authorList>
            <consortium name="The rice annotation project (RAP)"/>
        </authorList>
    </citation>
    <scope>GENOME REANNOTATION</scope>
    <source>
        <strain evidence="2">cv. Nipponbare</strain>
    </source>
</reference>
<gene>
    <name evidence="1" type="ordered locus">Os10g0515100</name>
</gene>
<dbReference type="Proteomes" id="UP000000763">
    <property type="component" value="Chromosome 10"/>
</dbReference>
<protein>
    <submittedName>
        <fullName evidence="1">Os10g0515100 protein</fullName>
    </submittedName>
</protein>
<dbReference type="Gramene" id="Os10t0515100-01">
    <property type="protein sequence ID" value="Os10t0515100-01"/>
    <property type="gene ID" value="Os10g0515100"/>
</dbReference>
<sequence>MCPGGCFRRPSSTTAFRYGMSWMSSSETSRWPPPPPPPVLAMISSWSFDWMDGFLTSSAMIHCSAVDVVSVPALRNSEQRLTISSSVSGRLPSSGSLMSRRVSTYECSNVVSFFGSPLAPPCRFLYSRRALISGTNSSVCRRRRACAFWRRPRKRCLVTAGKKAKTGILLDR</sequence>
<name>A0A0P0XWN6_ORYSJ</name>
<accession>A0A0P0XWN6</accession>
<evidence type="ECO:0000313" key="2">
    <source>
        <dbReference type="Proteomes" id="UP000000763"/>
    </source>
</evidence>
<reference evidence="1 2" key="1">
    <citation type="journal article" date="2005" name="Nature">
        <title>The map-based sequence of the rice genome.</title>
        <authorList>
            <consortium name="International rice genome sequencing project (IRGSP)"/>
            <person name="Matsumoto T."/>
            <person name="Wu J."/>
            <person name="Kanamori H."/>
            <person name="Katayose Y."/>
            <person name="Fujisawa M."/>
            <person name="Namiki N."/>
            <person name="Mizuno H."/>
            <person name="Yamamoto K."/>
            <person name="Antonio B.A."/>
            <person name="Baba T."/>
            <person name="Sakata K."/>
            <person name="Nagamura Y."/>
            <person name="Aoki H."/>
            <person name="Arikawa K."/>
            <person name="Arita K."/>
            <person name="Bito T."/>
            <person name="Chiden Y."/>
            <person name="Fujitsuka N."/>
            <person name="Fukunaka R."/>
            <person name="Hamada M."/>
            <person name="Harada C."/>
            <person name="Hayashi A."/>
            <person name="Hijishita S."/>
            <person name="Honda M."/>
            <person name="Hosokawa S."/>
            <person name="Ichikawa Y."/>
            <person name="Idonuma A."/>
            <person name="Iijima M."/>
            <person name="Ikeda M."/>
            <person name="Ikeno M."/>
            <person name="Ito K."/>
            <person name="Ito S."/>
            <person name="Ito T."/>
            <person name="Ito Y."/>
            <person name="Ito Y."/>
            <person name="Iwabuchi A."/>
            <person name="Kamiya K."/>
            <person name="Karasawa W."/>
            <person name="Kurita K."/>
            <person name="Katagiri S."/>
            <person name="Kikuta A."/>
            <person name="Kobayashi H."/>
            <person name="Kobayashi N."/>
            <person name="Machita K."/>
            <person name="Maehara T."/>
            <person name="Masukawa M."/>
            <person name="Mizubayashi T."/>
            <person name="Mukai Y."/>
            <person name="Nagasaki H."/>
            <person name="Nagata Y."/>
            <person name="Naito S."/>
            <person name="Nakashima M."/>
            <person name="Nakama Y."/>
            <person name="Nakamichi Y."/>
            <person name="Nakamura M."/>
            <person name="Meguro A."/>
            <person name="Negishi M."/>
            <person name="Ohta I."/>
            <person name="Ohta T."/>
            <person name="Okamoto M."/>
            <person name="Ono N."/>
            <person name="Saji S."/>
            <person name="Sakaguchi M."/>
            <person name="Sakai K."/>
            <person name="Shibata M."/>
            <person name="Shimokawa T."/>
            <person name="Song J."/>
            <person name="Takazaki Y."/>
            <person name="Terasawa K."/>
            <person name="Tsugane M."/>
            <person name="Tsuji K."/>
            <person name="Ueda S."/>
            <person name="Waki K."/>
            <person name="Yamagata H."/>
            <person name="Yamamoto M."/>
            <person name="Yamamoto S."/>
            <person name="Yamane H."/>
            <person name="Yoshiki S."/>
            <person name="Yoshihara R."/>
            <person name="Yukawa K."/>
            <person name="Zhong H."/>
            <person name="Yano M."/>
            <person name="Yuan Q."/>
            <person name="Ouyang S."/>
            <person name="Liu J."/>
            <person name="Jones K.M."/>
            <person name="Gansberger K."/>
            <person name="Moffat K."/>
            <person name="Hill J."/>
            <person name="Bera J."/>
            <person name="Fadrosh D."/>
            <person name="Jin S."/>
            <person name="Johri S."/>
            <person name="Kim M."/>
            <person name="Overton L."/>
            <person name="Reardon M."/>
            <person name="Tsitrin T."/>
            <person name="Vuong H."/>
            <person name="Weaver B."/>
            <person name="Ciecko A."/>
            <person name="Tallon L."/>
            <person name="Jackson J."/>
            <person name="Pai G."/>
            <person name="Aken S.V."/>
            <person name="Utterback T."/>
            <person name="Reidmuller S."/>
            <person name="Feldblyum T."/>
            <person name="Hsiao J."/>
            <person name="Zismann V."/>
            <person name="Iobst S."/>
            <person name="de Vazeille A.R."/>
            <person name="Buell C.R."/>
            <person name="Ying K."/>
            <person name="Li Y."/>
            <person name="Lu T."/>
            <person name="Huang Y."/>
            <person name="Zhao Q."/>
            <person name="Feng Q."/>
            <person name="Zhang L."/>
            <person name="Zhu J."/>
            <person name="Weng Q."/>
            <person name="Mu J."/>
            <person name="Lu Y."/>
            <person name="Fan D."/>
            <person name="Liu Y."/>
            <person name="Guan J."/>
            <person name="Zhang Y."/>
            <person name="Yu S."/>
            <person name="Liu X."/>
            <person name="Zhang Y."/>
            <person name="Hong G."/>
            <person name="Han B."/>
            <person name="Choisne N."/>
            <person name="Demange N."/>
            <person name="Orjeda G."/>
            <person name="Samain S."/>
            <person name="Cattolico L."/>
            <person name="Pelletier E."/>
            <person name="Couloux A."/>
            <person name="Segurens B."/>
            <person name="Wincker P."/>
            <person name="D'Hont A."/>
            <person name="Scarpelli C."/>
            <person name="Weissenbach J."/>
            <person name="Salanoubat M."/>
            <person name="Quetier F."/>
            <person name="Yu Y."/>
            <person name="Kim H.R."/>
            <person name="Rambo T."/>
            <person name="Currie J."/>
            <person name="Collura K."/>
            <person name="Luo M."/>
            <person name="Yang T."/>
            <person name="Ammiraju J.S.S."/>
            <person name="Engler F."/>
            <person name="Soderlund C."/>
            <person name="Wing R.A."/>
            <person name="Palmer L.E."/>
            <person name="de la Bastide M."/>
            <person name="Spiegel L."/>
            <person name="Nascimento L."/>
            <person name="Zutavern T."/>
            <person name="O'Shaughnessy A."/>
            <person name="Dike S."/>
            <person name="Dedhia N."/>
            <person name="Preston R."/>
            <person name="Balija V."/>
            <person name="McCombie W.R."/>
            <person name="Chow T."/>
            <person name="Chen H."/>
            <person name="Chung M."/>
            <person name="Chen C."/>
            <person name="Shaw J."/>
            <person name="Wu H."/>
            <person name="Hsiao K."/>
            <person name="Chao Y."/>
            <person name="Chu M."/>
            <person name="Cheng C."/>
            <person name="Hour A."/>
            <person name="Lee P."/>
            <person name="Lin S."/>
            <person name="Lin Y."/>
            <person name="Liou J."/>
            <person name="Liu S."/>
            <person name="Hsing Y."/>
            <person name="Raghuvanshi S."/>
            <person name="Mohanty A."/>
            <person name="Bharti A.K."/>
            <person name="Gaur A."/>
            <person name="Gupta V."/>
            <person name="Kumar D."/>
            <person name="Ravi V."/>
            <person name="Vij S."/>
            <person name="Kapur A."/>
            <person name="Khurana P."/>
            <person name="Khurana P."/>
            <person name="Khurana J.P."/>
            <person name="Tyagi A.K."/>
            <person name="Gaikwad K."/>
            <person name="Singh A."/>
            <person name="Dalal V."/>
            <person name="Srivastava S."/>
            <person name="Dixit A."/>
            <person name="Pal A.K."/>
            <person name="Ghazi I.A."/>
            <person name="Yadav M."/>
            <person name="Pandit A."/>
            <person name="Bhargava A."/>
            <person name="Sureshbabu K."/>
            <person name="Batra K."/>
            <person name="Sharma T.R."/>
            <person name="Mohapatra T."/>
            <person name="Singh N.K."/>
            <person name="Messing J."/>
            <person name="Nelson A.B."/>
            <person name="Fuks G."/>
            <person name="Kavchok S."/>
            <person name="Keizer G."/>
            <person name="Linton E."/>
            <person name="Llaca V."/>
            <person name="Song R."/>
            <person name="Tanyolac B."/>
            <person name="Young S."/>
            <person name="Ho-Il K."/>
            <person name="Hahn J.H."/>
            <person name="Sangsakoo G."/>
            <person name="Vanavichit A."/>
            <person name="de Mattos Luiz.A.T."/>
            <person name="Zimmer P.D."/>
            <person name="Malone G."/>
            <person name="Dellagostin O."/>
            <person name="de Oliveira A.C."/>
            <person name="Bevan M."/>
            <person name="Bancroft I."/>
            <person name="Minx P."/>
            <person name="Cordum H."/>
            <person name="Wilson R."/>
            <person name="Cheng Z."/>
            <person name="Jin W."/>
            <person name="Jiang J."/>
            <person name="Leong S.A."/>
            <person name="Iwama H."/>
            <person name="Gojobori T."/>
            <person name="Itoh T."/>
            <person name="Niimura Y."/>
            <person name="Fujii Y."/>
            <person name="Habara T."/>
            <person name="Sakai H."/>
            <person name="Sato Y."/>
            <person name="Wilson G."/>
            <person name="Kumar K."/>
            <person name="McCouch S."/>
            <person name="Juretic N."/>
            <person name="Hoen D."/>
            <person name="Wright S."/>
            <person name="Bruskiewich R."/>
            <person name="Bureau T."/>
            <person name="Miyao A."/>
            <person name="Hirochika H."/>
            <person name="Nishikawa T."/>
            <person name="Kadowaki K."/>
            <person name="Sugiura M."/>
            <person name="Burr B."/>
            <person name="Sasaki T."/>
        </authorList>
    </citation>
    <scope>NUCLEOTIDE SEQUENCE [LARGE SCALE GENOMIC DNA]</scope>
    <source>
        <strain evidence="2">cv. Nipponbare</strain>
    </source>
</reference>